<comment type="caution">
    <text evidence="9">The sequence shown here is derived from an EMBL/GenBank/DDBJ whole genome shotgun (WGS) entry which is preliminary data.</text>
</comment>
<evidence type="ECO:0000256" key="7">
    <source>
        <dbReference type="ARBA" id="ARBA00023136"/>
    </source>
</evidence>
<feature type="transmembrane region" description="Helical" evidence="8">
    <location>
        <begin position="243"/>
        <end position="265"/>
    </location>
</feature>
<dbReference type="Proteomes" id="UP000438760">
    <property type="component" value="Unassembled WGS sequence"/>
</dbReference>
<comment type="subcellular location">
    <subcellularLocation>
        <location evidence="1">Cell membrane</location>
        <topology evidence="1">Multi-pass membrane protein</topology>
    </subcellularLocation>
</comment>
<comment type="similarity">
    <text evidence="2">Belongs to the binding-protein-dependent transport system permease family. FecCD subfamily.</text>
</comment>
<organism evidence="9 10">
    <name type="scientific">Myroides albus</name>
    <dbReference type="NCBI Taxonomy" id="2562892"/>
    <lineage>
        <taxon>Bacteria</taxon>
        <taxon>Pseudomonadati</taxon>
        <taxon>Bacteroidota</taxon>
        <taxon>Flavobacteriia</taxon>
        <taxon>Flavobacteriales</taxon>
        <taxon>Flavobacteriaceae</taxon>
        <taxon>Myroides</taxon>
    </lineage>
</organism>
<evidence type="ECO:0000256" key="5">
    <source>
        <dbReference type="ARBA" id="ARBA00022692"/>
    </source>
</evidence>
<evidence type="ECO:0000256" key="2">
    <source>
        <dbReference type="ARBA" id="ARBA00007935"/>
    </source>
</evidence>
<dbReference type="AlphaFoldDB" id="A0A6I3LJL8"/>
<accession>A0A6I3LJL8</accession>
<dbReference type="InterPro" id="IPR037294">
    <property type="entry name" value="ABC_BtuC-like"/>
</dbReference>
<dbReference type="PANTHER" id="PTHR30472">
    <property type="entry name" value="FERRIC ENTEROBACTIN TRANSPORT SYSTEM PERMEASE PROTEIN"/>
    <property type="match status" value="1"/>
</dbReference>
<dbReference type="Gene3D" id="1.10.3470.10">
    <property type="entry name" value="ABC transporter involved in vitamin B12 uptake, BtuC"/>
    <property type="match status" value="1"/>
</dbReference>
<keyword evidence="3" id="KW-0813">Transport</keyword>
<name>A0A6I3LJL8_9FLAO</name>
<keyword evidence="7 8" id="KW-0472">Membrane</keyword>
<feature type="transmembrane region" description="Helical" evidence="8">
    <location>
        <begin position="60"/>
        <end position="77"/>
    </location>
</feature>
<gene>
    <name evidence="9" type="ORF">GJV76_07600</name>
</gene>
<evidence type="ECO:0000313" key="10">
    <source>
        <dbReference type="Proteomes" id="UP000438760"/>
    </source>
</evidence>
<evidence type="ECO:0000256" key="6">
    <source>
        <dbReference type="ARBA" id="ARBA00022989"/>
    </source>
</evidence>
<dbReference type="GO" id="GO:0033214">
    <property type="term" value="P:siderophore-iron import into cell"/>
    <property type="evidence" value="ECO:0007669"/>
    <property type="project" value="TreeGrafter"/>
</dbReference>
<dbReference type="CDD" id="cd06550">
    <property type="entry name" value="TM_ABC_iron-siderophores_like"/>
    <property type="match status" value="1"/>
</dbReference>
<keyword evidence="10" id="KW-1185">Reference proteome</keyword>
<dbReference type="PANTHER" id="PTHR30472:SF41">
    <property type="entry name" value="TRANSPORT SYSTEM PERMEASE PROTEIN"/>
    <property type="match status" value="1"/>
</dbReference>
<evidence type="ECO:0000256" key="3">
    <source>
        <dbReference type="ARBA" id="ARBA00022448"/>
    </source>
</evidence>
<protein>
    <submittedName>
        <fullName evidence="9">Iron chelate uptake ABC transporter family permease subunit</fullName>
    </submittedName>
</protein>
<dbReference type="OrthoDB" id="9811721at2"/>
<evidence type="ECO:0000256" key="8">
    <source>
        <dbReference type="SAM" id="Phobius"/>
    </source>
</evidence>
<proteinExistence type="inferred from homology"/>
<sequence>MMKKMIALLLCFSIFVVFILNISTGTIRIPFDSVVAILLGDEEMKSTWRYIVLNFRLPKALVAMLVGVALSVSGLLMQTLFRNPMAESYVLGVSSGAGLGVAILFLGSSILPASLVSLLSSTYGVAIISILGSFLLLLLVLSVSYKVKNTATILIVGIMFGSFANAAISILTFFSSAEEIKRFTFWALGSLGNLSYEVISFFAFVVLIGLLGALSLARGLDALLLGDNYASSMGINLKLTRNSIIVVTALLAGVSTAFVGPIAFVGLAVPHITRMLFRVNQHRSLIYYSAGIGAILMLLCDMLTQIGGDHFLLPINAITSLFGAPIVIWLLLKSRAYL</sequence>
<feature type="transmembrane region" description="Helical" evidence="8">
    <location>
        <begin position="285"/>
        <end position="304"/>
    </location>
</feature>
<feature type="transmembrane region" description="Helical" evidence="8">
    <location>
        <begin position="153"/>
        <end position="174"/>
    </location>
</feature>
<feature type="transmembrane region" description="Helical" evidence="8">
    <location>
        <begin position="311"/>
        <end position="332"/>
    </location>
</feature>
<evidence type="ECO:0000313" key="9">
    <source>
        <dbReference type="EMBL" id="MTG98004.1"/>
    </source>
</evidence>
<keyword evidence="5 8" id="KW-0812">Transmembrane</keyword>
<dbReference type="GO" id="GO:0005886">
    <property type="term" value="C:plasma membrane"/>
    <property type="evidence" value="ECO:0007669"/>
    <property type="project" value="UniProtKB-SubCell"/>
</dbReference>
<dbReference type="Pfam" id="PF01032">
    <property type="entry name" value="FecCD"/>
    <property type="match status" value="1"/>
</dbReference>
<evidence type="ECO:0000256" key="1">
    <source>
        <dbReference type="ARBA" id="ARBA00004651"/>
    </source>
</evidence>
<evidence type="ECO:0000256" key="4">
    <source>
        <dbReference type="ARBA" id="ARBA00022475"/>
    </source>
</evidence>
<dbReference type="InterPro" id="IPR000522">
    <property type="entry name" value="ABC_transptr_permease_BtuC"/>
</dbReference>
<dbReference type="GO" id="GO:0022857">
    <property type="term" value="F:transmembrane transporter activity"/>
    <property type="evidence" value="ECO:0007669"/>
    <property type="project" value="InterPro"/>
</dbReference>
<dbReference type="EMBL" id="WMJX01000012">
    <property type="protein sequence ID" value="MTG98004.1"/>
    <property type="molecule type" value="Genomic_DNA"/>
</dbReference>
<feature type="transmembrane region" description="Helical" evidence="8">
    <location>
        <begin position="89"/>
        <end position="111"/>
    </location>
</feature>
<keyword evidence="6 8" id="KW-1133">Transmembrane helix</keyword>
<reference evidence="9 10" key="1">
    <citation type="submission" date="2019-11" db="EMBL/GenBank/DDBJ databases">
        <title>Genome of Strain BIT-d1.</title>
        <authorList>
            <person name="Yang Y."/>
        </authorList>
    </citation>
    <scope>NUCLEOTIDE SEQUENCE [LARGE SCALE GENOMIC DNA]</scope>
    <source>
        <strain evidence="9 10">BIT-d1</strain>
    </source>
</reference>
<feature type="transmembrane region" description="Helical" evidence="8">
    <location>
        <begin position="194"/>
        <end position="217"/>
    </location>
</feature>
<feature type="transmembrane region" description="Helical" evidence="8">
    <location>
        <begin position="123"/>
        <end position="141"/>
    </location>
</feature>
<dbReference type="SUPFAM" id="SSF81345">
    <property type="entry name" value="ABC transporter involved in vitamin B12 uptake, BtuC"/>
    <property type="match status" value="1"/>
</dbReference>
<keyword evidence="4" id="KW-1003">Cell membrane</keyword>